<sequence>MEFIITLSFTTSKDDLCRTVNPINLRRMRKLERLEIICEVNEGWQGDDDDRF</sequence>
<protein>
    <submittedName>
        <fullName evidence="1">Uncharacterized protein</fullName>
    </submittedName>
</protein>
<gene>
    <name evidence="1" type="ORF">OCBIM_22015130mg</name>
</gene>
<accession>A0A0L8HHM1</accession>
<proteinExistence type="predicted"/>
<name>A0A0L8HHM1_OCTBM</name>
<dbReference type="EMBL" id="KQ418196">
    <property type="protein sequence ID" value="KOF88275.1"/>
    <property type="molecule type" value="Genomic_DNA"/>
</dbReference>
<evidence type="ECO:0000313" key="1">
    <source>
        <dbReference type="EMBL" id="KOF88275.1"/>
    </source>
</evidence>
<dbReference type="AlphaFoldDB" id="A0A0L8HHM1"/>
<reference evidence="1" key="1">
    <citation type="submission" date="2015-07" db="EMBL/GenBank/DDBJ databases">
        <title>MeaNS - Measles Nucleotide Surveillance Program.</title>
        <authorList>
            <person name="Tran T."/>
            <person name="Druce J."/>
        </authorList>
    </citation>
    <scope>NUCLEOTIDE SEQUENCE</scope>
    <source>
        <strain evidence="1">UCB-OBI-ISO-001</strain>
        <tissue evidence="1">Gonad</tissue>
    </source>
</reference>
<organism evidence="1">
    <name type="scientific">Octopus bimaculoides</name>
    <name type="common">California two-spotted octopus</name>
    <dbReference type="NCBI Taxonomy" id="37653"/>
    <lineage>
        <taxon>Eukaryota</taxon>
        <taxon>Metazoa</taxon>
        <taxon>Spiralia</taxon>
        <taxon>Lophotrochozoa</taxon>
        <taxon>Mollusca</taxon>
        <taxon>Cephalopoda</taxon>
        <taxon>Coleoidea</taxon>
        <taxon>Octopodiformes</taxon>
        <taxon>Octopoda</taxon>
        <taxon>Incirrata</taxon>
        <taxon>Octopodidae</taxon>
        <taxon>Octopus</taxon>
    </lineage>
</organism>